<name>A0A7Y8Y2Z2_9FLAO</name>
<evidence type="ECO:0000256" key="1">
    <source>
        <dbReference type="SAM" id="MobiDB-lite"/>
    </source>
</evidence>
<proteinExistence type="predicted"/>
<reference evidence="3 4" key="1">
    <citation type="submission" date="2020-07" db="EMBL/GenBank/DDBJ databases">
        <authorList>
            <person name="Sun Q."/>
        </authorList>
    </citation>
    <scope>NUCLEOTIDE SEQUENCE [LARGE SCALE GENOMIC DNA]</scope>
    <source>
        <strain evidence="3 4">MAH-1</strain>
    </source>
</reference>
<dbReference type="Proteomes" id="UP000535020">
    <property type="component" value="Unassembled WGS sequence"/>
</dbReference>
<sequence>MKKRFLNLMALALVVTATLASCKGKEGAADGAAVDSVAVDTTTAPPPPPPADTTAAAPADTTAAAPAK</sequence>
<feature type="region of interest" description="Disordered" evidence="1">
    <location>
        <begin position="38"/>
        <end position="68"/>
    </location>
</feature>
<feature type="signal peptide" evidence="2">
    <location>
        <begin position="1"/>
        <end position="20"/>
    </location>
</feature>
<dbReference type="PROSITE" id="PS51257">
    <property type="entry name" value="PROKAR_LIPOPROTEIN"/>
    <property type="match status" value="1"/>
</dbReference>
<evidence type="ECO:0000313" key="3">
    <source>
        <dbReference type="EMBL" id="NYA70295.1"/>
    </source>
</evidence>
<accession>A0A7Y8Y2Z2</accession>
<dbReference type="EMBL" id="JACBJI010000002">
    <property type="protein sequence ID" value="NYA70295.1"/>
    <property type="molecule type" value="Genomic_DNA"/>
</dbReference>
<feature type="chain" id="PRO_5031408038" description="Lipoprotein" evidence="2">
    <location>
        <begin position="21"/>
        <end position="68"/>
    </location>
</feature>
<protein>
    <recommendedName>
        <fullName evidence="5">Lipoprotein</fullName>
    </recommendedName>
</protein>
<dbReference type="AlphaFoldDB" id="A0A7Y8Y2Z2"/>
<keyword evidence="4" id="KW-1185">Reference proteome</keyword>
<keyword evidence="2" id="KW-0732">Signal</keyword>
<gene>
    <name evidence="3" type="ORF">HZF10_05130</name>
</gene>
<dbReference type="RefSeq" id="WP_176005110.1">
    <property type="nucleotide sequence ID" value="NZ_JABWMI010000006.1"/>
</dbReference>
<evidence type="ECO:0000256" key="2">
    <source>
        <dbReference type="SAM" id="SignalP"/>
    </source>
</evidence>
<evidence type="ECO:0008006" key="5">
    <source>
        <dbReference type="Google" id="ProtNLM"/>
    </source>
</evidence>
<evidence type="ECO:0000313" key="4">
    <source>
        <dbReference type="Proteomes" id="UP000535020"/>
    </source>
</evidence>
<feature type="compositionally biased region" description="Low complexity" evidence="1">
    <location>
        <begin position="52"/>
        <end position="68"/>
    </location>
</feature>
<organism evidence="3 4">
    <name type="scientific">Flavobacterium agri</name>
    <dbReference type="NCBI Taxonomy" id="2743471"/>
    <lineage>
        <taxon>Bacteria</taxon>
        <taxon>Pseudomonadati</taxon>
        <taxon>Bacteroidota</taxon>
        <taxon>Flavobacteriia</taxon>
        <taxon>Flavobacteriales</taxon>
        <taxon>Flavobacteriaceae</taxon>
        <taxon>Flavobacterium</taxon>
    </lineage>
</organism>
<comment type="caution">
    <text evidence="3">The sequence shown here is derived from an EMBL/GenBank/DDBJ whole genome shotgun (WGS) entry which is preliminary data.</text>
</comment>